<keyword evidence="3" id="KW-1185">Reference proteome</keyword>
<feature type="compositionally biased region" description="Basic residues" evidence="1">
    <location>
        <begin position="925"/>
        <end position="934"/>
    </location>
</feature>
<feature type="compositionally biased region" description="Polar residues" evidence="1">
    <location>
        <begin position="911"/>
        <end position="923"/>
    </location>
</feature>
<dbReference type="InterPro" id="IPR015424">
    <property type="entry name" value="PyrdxlP-dep_Trfase"/>
</dbReference>
<feature type="compositionally biased region" description="Polar residues" evidence="1">
    <location>
        <begin position="574"/>
        <end position="585"/>
    </location>
</feature>
<dbReference type="InterPro" id="IPR015421">
    <property type="entry name" value="PyrdxlP-dep_Trfase_major"/>
</dbReference>
<organism evidence="2 3">
    <name type="scientific">Clunio marinus</name>
    <dbReference type="NCBI Taxonomy" id="568069"/>
    <lineage>
        <taxon>Eukaryota</taxon>
        <taxon>Metazoa</taxon>
        <taxon>Ecdysozoa</taxon>
        <taxon>Arthropoda</taxon>
        <taxon>Hexapoda</taxon>
        <taxon>Insecta</taxon>
        <taxon>Pterygota</taxon>
        <taxon>Neoptera</taxon>
        <taxon>Endopterygota</taxon>
        <taxon>Diptera</taxon>
        <taxon>Nematocera</taxon>
        <taxon>Chironomoidea</taxon>
        <taxon>Chironomidae</taxon>
        <taxon>Clunio</taxon>
    </lineage>
</organism>
<dbReference type="InterPro" id="IPR015422">
    <property type="entry name" value="PyrdxlP-dep_Trfase_small"/>
</dbReference>
<dbReference type="OrthoDB" id="420046at2759"/>
<evidence type="ECO:0000313" key="2">
    <source>
        <dbReference type="EMBL" id="CRL05987.1"/>
    </source>
</evidence>
<dbReference type="EMBL" id="CVRI01000066">
    <property type="protein sequence ID" value="CRL05987.1"/>
    <property type="molecule type" value="Genomic_DNA"/>
</dbReference>
<dbReference type="STRING" id="568069.A0A1J1J0D8"/>
<name>A0A1J1J0D8_9DIPT</name>
<feature type="region of interest" description="Disordered" evidence="1">
    <location>
        <begin position="816"/>
        <end position="847"/>
    </location>
</feature>
<feature type="region of interest" description="Disordered" evidence="1">
    <location>
        <begin position="574"/>
        <end position="604"/>
    </location>
</feature>
<protein>
    <submittedName>
        <fullName evidence="2">CLUMA_CG019101, isoform A</fullName>
    </submittedName>
</protein>
<evidence type="ECO:0000256" key="1">
    <source>
        <dbReference type="SAM" id="MobiDB-lite"/>
    </source>
</evidence>
<proteinExistence type="predicted"/>
<sequence length="969" mass="108702">MITCFPYFTVVYADYSSSGRSLQFLEDYINKEVLPAFGDCDCTSAVTGLQSLLYNNESRDLIKSAVNATSDQDEIIFCNNPSDRLAHLFTKTKDSIVAYETSSNSSHNSDNLGKSNVVLFVSNFEPENNIRSWIDGGAIIERIDKNREGFLDLVALEKKLSKYSESNYKLIGLFSGVSRLTGILSDDVATTILLHQYNAISLWDCSDIASSAQMHVNSALPGASKDGLFFNCNKMIGGLQSSSVLIIKKSLIANFKSILNEMVDTVSIVRCGLVMQLKEALGTHIMTRQEKICKQMLAHIRTIPEIVLLAPTSTTAKRIPTMCFLVKHPRGAFLHHRFVVAVLNDIFGIQSSANSLLEEITLGISSDLIKEYEKMLNHEKLHTENLRPGYIRITFPFFMNDAEVGYILEALKMVATEAWKLLPQYEVDEKTGEWRHHSNSLAKERKWLQSIRYNDGRMLFNDRRISAPGGFPTNFADCLQTARNIFNRARKMAQKSTVGENLYLKLDDETEKLRWYMLPGEAHELLLGHSQNVKQAVPIDPNKMFESPSLVDLLTCRTNSLSALDIRRYQKSQSLPATPQTTKLSISPPKCSSPMSIKHQLDTASPPSPIVRFTLGGEVTCATNFGQSPQVSSLIASESIRSRNRCHSWGPNPSPVWPRILGNKQSTRSCSVSSQTDLHLNAECTPEFRVGSSSSDNEDINNYVKGVTKEITDEIKSEIREVISQVEDVLENSESVDLQSVMANITSAEDLKTHDSVSAGDIVEFLKEFSKDLTSEVKSEIREASNAVDEFISPDCTNSRQQENDKRNTKLLAKQRFSDISHETSPKPHDDKHRSESLPSPEHSVRPFHYTGAISKIKSIEPRDASSQDSGINLSFQDDERKKLRNSLERNKFTFDENDDQIPILLQQSYDNHNDSSSATSSPKILKRQSHLIKRSSSELDSDEQPTSVWHNLPKDVWKTAAEVNNHNH</sequence>
<reference evidence="2 3" key="1">
    <citation type="submission" date="2015-04" db="EMBL/GenBank/DDBJ databases">
        <authorList>
            <person name="Syromyatnikov M.Y."/>
            <person name="Popov V.N."/>
        </authorList>
    </citation>
    <scope>NUCLEOTIDE SEQUENCE [LARGE SCALE GENOMIC DNA]</scope>
</reference>
<feature type="region of interest" description="Disordered" evidence="1">
    <location>
        <begin position="911"/>
        <end position="948"/>
    </location>
</feature>
<dbReference type="Proteomes" id="UP000183832">
    <property type="component" value="Unassembled WGS sequence"/>
</dbReference>
<dbReference type="Gene3D" id="3.90.1150.10">
    <property type="entry name" value="Aspartate Aminotransferase, domain 1"/>
    <property type="match status" value="1"/>
</dbReference>
<evidence type="ECO:0000313" key="3">
    <source>
        <dbReference type="Proteomes" id="UP000183832"/>
    </source>
</evidence>
<dbReference type="SUPFAM" id="SSF53383">
    <property type="entry name" value="PLP-dependent transferases"/>
    <property type="match status" value="1"/>
</dbReference>
<dbReference type="Gene3D" id="3.40.640.10">
    <property type="entry name" value="Type I PLP-dependent aspartate aminotransferase-like (Major domain)"/>
    <property type="match status" value="1"/>
</dbReference>
<dbReference type="PANTHER" id="PTHR43686:SF1">
    <property type="entry name" value="AMINOTRAN_5 DOMAIN-CONTAINING PROTEIN"/>
    <property type="match status" value="1"/>
</dbReference>
<dbReference type="AlphaFoldDB" id="A0A1J1J0D8"/>
<accession>A0A1J1J0D8</accession>
<feature type="compositionally biased region" description="Basic and acidic residues" evidence="1">
    <location>
        <begin position="816"/>
        <end position="836"/>
    </location>
</feature>
<gene>
    <name evidence="2" type="ORF">CLUMA_CG019101</name>
</gene>
<dbReference type="PANTHER" id="PTHR43686">
    <property type="entry name" value="SULFURTRANSFERASE-RELATED"/>
    <property type="match status" value="1"/>
</dbReference>